<dbReference type="AlphaFoldDB" id="A0A1F5JLF4"/>
<evidence type="ECO:0000313" key="2">
    <source>
        <dbReference type="Proteomes" id="UP000177555"/>
    </source>
</evidence>
<evidence type="ECO:0000313" key="1">
    <source>
        <dbReference type="EMBL" id="OGE29484.1"/>
    </source>
</evidence>
<protein>
    <submittedName>
        <fullName evidence="1">Uncharacterized protein</fullName>
    </submittedName>
</protein>
<name>A0A1F5JLF4_9BACT</name>
<comment type="caution">
    <text evidence="1">The sequence shown here is derived from an EMBL/GenBank/DDBJ whole genome shotgun (WGS) entry which is preliminary data.</text>
</comment>
<proteinExistence type="predicted"/>
<reference evidence="1 2" key="1">
    <citation type="journal article" date="2016" name="Nat. Commun.">
        <title>Thousands of microbial genomes shed light on interconnected biogeochemical processes in an aquifer system.</title>
        <authorList>
            <person name="Anantharaman K."/>
            <person name="Brown C.T."/>
            <person name="Hug L.A."/>
            <person name="Sharon I."/>
            <person name="Castelle C.J."/>
            <person name="Probst A.J."/>
            <person name="Thomas B.C."/>
            <person name="Singh A."/>
            <person name="Wilkins M.J."/>
            <person name="Karaoz U."/>
            <person name="Brodie E.L."/>
            <person name="Williams K.H."/>
            <person name="Hubbard S.S."/>
            <person name="Banfield J.F."/>
        </authorList>
    </citation>
    <scope>NUCLEOTIDE SEQUENCE [LARGE SCALE GENOMIC DNA]</scope>
</reference>
<sequence>MTAEILDAEKLVKSQSEAISGFFGMEIPKPPKPDDWLFEVIERNRKEKLFDVNALRPFYLPRRHLAEGVSFPGLKWPLDPWLYIRTREGRVDADADRLPEGWMLLGLAERPYYDNGKQMYPDTPRFKEMLADLREQGQIAVPRSYRHVRKDSRFAISSQEIDGNKAVVAKAVAAILGSKTEQFSTPPYAVLNYVGNLAHPEFGQVNTAEWLRNRFGWFRDTFFGWLIDRLGFGTRLAGGFSDYGGLSCVANWHSDDRPDGLGFRLQISSPAEA</sequence>
<accession>A0A1F5JLF4</accession>
<dbReference type="Proteomes" id="UP000177555">
    <property type="component" value="Unassembled WGS sequence"/>
</dbReference>
<dbReference type="EMBL" id="MFCP01000005">
    <property type="protein sequence ID" value="OGE29484.1"/>
    <property type="molecule type" value="Genomic_DNA"/>
</dbReference>
<gene>
    <name evidence="1" type="ORF">A2867_00755</name>
</gene>
<organism evidence="1 2">
    <name type="scientific">Candidatus Daviesbacteria bacterium RIFCSPHIGHO2_01_FULL_40_11</name>
    <dbReference type="NCBI Taxonomy" id="1797762"/>
    <lineage>
        <taxon>Bacteria</taxon>
        <taxon>Candidatus Daviesiibacteriota</taxon>
    </lineage>
</organism>